<reference evidence="1 2" key="1">
    <citation type="submission" date="2014-04" db="EMBL/GenBank/DDBJ databases">
        <title>A new species of microsporidia sheds light on the evolution of extreme parasitism.</title>
        <authorList>
            <person name="Haag K.L."/>
            <person name="James T.Y."/>
            <person name="Larsson R."/>
            <person name="Schaer T.M."/>
            <person name="Refardt D."/>
            <person name="Pombert J.-F."/>
            <person name="Ebert D."/>
        </authorList>
    </citation>
    <scope>NUCLEOTIDE SEQUENCE [LARGE SCALE GENOMIC DNA]</scope>
    <source>
        <strain evidence="1 2">UGP3</strain>
        <tissue evidence="1">Spores</tissue>
    </source>
</reference>
<dbReference type="VEuPathDB" id="MicrosporidiaDB:DI09_13p80"/>
<keyword evidence="2" id="KW-1185">Reference proteome</keyword>
<dbReference type="GeneID" id="25258401"/>
<accession>A0A098VV21</accession>
<dbReference type="EMBL" id="JMKJ01000044">
    <property type="protein sequence ID" value="KGG52719.1"/>
    <property type="molecule type" value="Genomic_DNA"/>
</dbReference>
<proteinExistence type="predicted"/>
<evidence type="ECO:0008006" key="3">
    <source>
        <dbReference type="Google" id="ProtNLM"/>
    </source>
</evidence>
<evidence type="ECO:0000313" key="1">
    <source>
        <dbReference type="EMBL" id="KGG52719.1"/>
    </source>
</evidence>
<dbReference type="AlphaFoldDB" id="A0A098VV21"/>
<dbReference type="HOGENOM" id="CLU_1434758_0_0_1"/>
<sequence length="189" mass="21358">MDKFPLKIGFLCSEKKWHELGHSLEQKITSISNGDMLFSHIPLATSVSEISASFDCILQKDPSFLTSDMPELPRLINDPKVYKLLSSRAYLFASLTRGVPECISYFPKYIVDVRMHPSVSIDEIRRDIIASLSFPIIIKNDLAHGSRISHNMCIVAHPEDLTFSLLSSLIEVYDGDEEYSRQSLIGYCV</sequence>
<name>A0A098VV21_9MICR</name>
<dbReference type="RefSeq" id="XP_013239184.1">
    <property type="nucleotide sequence ID" value="XM_013383730.1"/>
</dbReference>
<dbReference type="OrthoDB" id="25308at2759"/>
<evidence type="ECO:0000313" key="2">
    <source>
        <dbReference type="Proteomes" id="UP000029725"/>
    </source>
</evidence>
<organism evidence="1 2">
    <name type="scientific">Mitosporidium daphniae</name>
    <dbReference type="NCBI Taxonomy" id="1485682"/>
    <lineage>
        <taxon>Eukaryota</taxon>
        <taxon>Fungi</taxon>
        <taxon>Fungi incertae sedis</taxon>
        <taxon>Microsporidia</taxon>
        <taxon>Mitosporidium</taxon>
    </lineage>
</organism>
<dbReference type="Gene3D" id="3.30.1490.220">
    <property type="match status" value="1"/>
</dbReference>
<comment type="caution">
    <text evidence="1">The sequence shown here is derived from an EMBL/GenBank/DDBJ whole genome shotgun (WGS) entry which is preliminary data.</text>
</comment>
<protein>
    <recommendedName>
        <fullName evidence="3">ATP-grasp domain-containing protein</fullName>
    </recommendedName>
</protein>
<gene>
    <name evidence="1" type="ORF">DI09_13p80</name>
</gene>
<dbReference type="Proteomes" id="UP000029725">
    <property type="component" value="Unassembled WGS sequence"/>
</dbReference>